<name>A0A8X6QB79_NEPPI</name>
<organism evidence="1 2">
    <name type="scientific">Nephila pilipes</name>
    <name type="common">Giant wood spider</name>
    <name type="synonym">Nephila maculata</name>
    <dbReference type="NCBI Taxonomy" id="299642"/>
    <lineage>
        <taxon>Eukaryota</taxon>
        <taxon>Metazoa</taxon>
        <taxon>Ecdysozoa</taxon>
        <taxon>Arthropoda</taxon>
        <taxon>Chelicerata</taxon>
        <taxon>Arachnida</taxon>
        <taxon>Araneae</taxon>
        <taxon>Araneomorphae</taxon>
        <taxon>Entelegynae</taxon>
        <taxon>Araneoidea</taxon>
        <taxon>Nephilidae</taxon>
        <taxon>Nephila</taxon>
    </lineage>
</organism>
<sequence>PVFVIHRLDNMSFTIELYSRGEEEEEYIGCSLTRIIDDSDLEGEIDMKIISLSKDDPTLAYKERLHFQSENSYGLSRFLKREDIEKRLFMLYCINCTNIMENRYDGPAEYTIEWTIENFSYAWQKYGDKLVSPVFVIHRLDNMSFTIDRPFKCIFVHHIGSPHLYC</sequence>
<dbReference type="AlphaFoldDB" id="A0A8X6QB79"/>
<feature type="non-terminal residue" evidence="1">
    <location>
        <position position="1"/>
    </location>
</feature>
<keyword evidence="2" id="KW-1185">Reference proteome</keyword>
<dbReference type="SUPFAM" id="SSF49599">
    <property type="entry name" value="TRAF domain-like"/>
    <property type="match status" value="1"/>
</dbReference>
<protein>
    <submittedName>
        <fullName evidence="1">Uncharacterized protein</fullName>
    </submittedName>
</protein>
<evidence type="ECO:0000313" key="1">
    <source>
        <dbReference type="EMBL" id="GFU17188.1"/>
    </source>
</evidence>
<evidence type="ECO:0000313" key="2">
    <source>
        <dbReference type="Proteomes" id="UP000887013"/>
    </source>
</evidence>
<dbReference type="Proteomes" id="UP000887013">
    <property type="component" value="Unassembled WGS sequence"/>
</dbReference>
<gene>
    <name evidence="1" type="ORF">NPIL_526561</name>
</gene>
<dbReference type="EMBL" id="BMAW01030596">
    <property type="protein sequence ID" value="GFU17188.1"/>
    <property type="molecule type" value="Genomic_DNA"/>
</dbReference>
<proteinExistence type="predicted"/>
<accession>A0A8X6QB79</accession>
<reference evidence="1" key="1">
    <citation type="submission" date="2020-08" db="EMBL/GenBank/DDBJ databases">
        <title>Multicomponent nature underlies the extraordinary mechanical properties of spider dragline silk.</title>
        <authorList>
            <person name="Kono N."/>
            <person name="Nakamura H."/>
            <person name="Mori M."/>
            <person name="Yoshida Y."/>
            <person name="Ohtoshi R."/>
            <person name="Malay A.D."/>
            <person name="Moran D.A.P."/>
            <person name="Tomita M."/>
            <person name="Numata K."/>
            <person name="Arakawa K."/>
        </authorList>
    </citation>
    <scope>NUCLEOTIDE SEQUENCE</scope>
</reference>
<comment type="caution">
    <text evidence="1">The sequence shown here is derived from an EMBL/GenBank/DDBJ whole genome shotgun (WGS) entry which is preliminary data.</text>
</comment>